<reference evidence="1" key="1">
    <citation type="submission" date="2014-09" db="EMBL/GenBank/DDBJ databases">
        <authorList>
            <person name="Magalhaes I.L.F."/>
            <person name="Oliveira U."/>
            <person name="Santos F.R."/>
            <person name="Vidigal T.H.D.A."/>
            <person name="Brescovit A.D."/>
            <person name="Santos A.J."/>
        </authorList>
    </citation>
    <scope>NUCLEOTIDE SEQUENCE</scope>
    <source>
        <tissue evidence="1">Shoot tissue taken approximately 20 cm above the soil surface</tissue>
    </source>
</reference>
<dbReference type="AlphaFoldDB" id="A0A0A9FK97"/>
<accession>A0A0A9FK97</accession>
<reference evidence="1" key="2">
    <citation type="journal article" date="2015" name="Data Brief">
        <title>Shoot transcriptome of the giant reed, Arundo donax.</title>
        <authorList>
            <person name="Barrero R.A."/>
            <person name="Guerrero F.D."/>
            <person name="Moolhuijzen P."/>
            <person name="Goolsby J.A."/>
            <person name="Tidwell J."/>
            <person name="Bellgard S.E."/>
            <person name="Bellgard M.I."/>
        </authorList>
    </citation>
    <scope>NUCLEOTIDE SEQUENCE</scope>
    <source>
        <tissue evidence="1">Shoot tissue taken approximately 20 cm above the soil surface</tissue>
    </source>
</reference>
<evidence type="ECO:0000313" key="1">
    <source>
        <dbReference type="EMBL" id="JAE11619.1"/>
    </source>
</evidence>
<proteinExistence type="predicted"/>
<sequence>MGISQQIHPLANQDTIVLCIAHRSALCMIDT</sequence>
<dbReference type="EMBL" id="GBRH01186277">
    <property type="protein sequence ID" value="JAE11619.1"/>
    <property type="molecule type" value="Transcribed_RNA"/>
</dbReference>
<protein>
    <submittedName>
        <fullName evidence="1">Uncharacterized protein</fullName>
    </submittedName>
</protein>
<name>A0A0A9FK97_ARUDO</name>
<organism evidence="1">
    <name type="scientific">Arundo donax</name>
    <name type="common">Giant reed</name>
    <name type="synonym">Donax arundinaceus</name>
    <dbReference type="NCBI Taxonomy" id="35708"/>
    <lineage>
        <taxon>Eukaryota</taxon>
        <taxon>Viridiplantae</taxon>
        <taxon>Streptophyta</taxon>
        <taxon>Embryophyta</taxon>
        <taxon>Tracheophyta</taxon>
        <taxon>Spermatophyta</taxon>
        <taxon>Magnoliopsida</taxon>
        <taxon>Liliopsida</taxon>
        <taxon>Poales</taxon>
        <taxon>Poaceae</taxon>
        <taxon>PACMAD clade</taxon>
        <taxon>Arundinoideae</taxon>
        <taxon>Arundineae</taxon>
        <taxon>Arundo</taxon>
    </lineage>
</organism>